<proteinExistence type="predicted"/>
<dbReference type="EMBL" id="HBUE01000718">
    <property type="protein sequence ID" value="CAG6443664.1"/>
    <property type="molecule type" value="Transcribed_RNA"/>
</dbReference>
<name>A0A8D7ZSN1_CULPI</name>
<protein>
    <submittedName>
        <fullName evidence="1">(northern house mosquito) hypothetical protein</fullName>
    </submittedName>
</protein>
<sequence>MLDGLQRQGPLRTVRRSLPRVQITLEKRLAVIVDAEHDPVTVRLLCQHRWSLAVAVQPPEPGVFVDFSKQCRTAAAARAAAWLHHSCAPFQIDTVFEIQRNGTVSTTSSSCSSTILFTDNRLR</sequence>
<reference evidence="1" key="1">
    <citation type="submission" date="2021-05" db="EMBL/GenBank/DDBJ databases">
        <authorList>
            <person name="Alioto T."/>
            <person name="Alioto T."/>
            <person name="Gomez Garrido J."/>
        </authorList>
    </citation>
    <scope>NUCLEOTIDE SEQUENCE</scope>
</reference>
<dbReference type="AlphaFoldDB" id="A0A8D7ZSN1"/>
<organism evidence="1">
    <name type="scientific">Culex pipiens</name>
    <name type="common">House mosquito</name>
    <dbReference type="NCBI Taxonomy" id="7175"/>
    <lineage>
        <taxon>Eukaryota</taxon>
        <taxon>Metazoa</taxon>
        <taxon>Ecdysozoa</taxon>
        <taxon>Arthropoda</taxon>
        <taxon>Hexapoda</taxon>
        <taxon>Insecta</taxon>
        <taxon>Pterygota</taxon>
        <taxon>Neoptera</taxon>
        <taxon>Endopterygota</taxon>
        <taxon>Diptera</taxon>
        <taxon>Nematocera</taxon>
        <taxon>Culicoidea</taxon>
        <taxon>Culicidae</taxon>
        <taxon>Culicinae</taxon>
        <taxon>Culicini</taxon>
        <taxon>Culex</taxon>
        <taxon>Culex</taxon>
    </lineage>
</organism>
<evidence type="ECO:0000313" key="1">
    <source>
        <dbReference type="EMBL" id="CAG6443664.1"/>
    </source>
</evidence>
<accession>A0A8D7ZSN1</accession>